<keyword evidence="5" id="KW-1185">Reference proteome</keyword>
<reference evidence="4 5" key="1">
    <citation type="submission" date="2015-07" db="EMBL/GenBank/DDBJ databases">
        <title>Genome sequencing project for genomic taxonomy and phylogenomics of Bacillus-like bacteria.</title>
        <authorList>
            <person name="Liu B."/>
            <person name="Wang J."/>
            <person name="Zhu Y."/>
            <person name="Liu G."/>
            <person name="Chen Q."/>
            <person name="Chen Z."/>
            <person name="Che J."/>
            <person name="Ge C."/>
            <person name="Shi H."/>
            <person name="Pan Z."/>
            <person name="Liu X."/>
        </authorList>
    </citation>
    <scope>NUCLEOTIDE SEQUENCE [LARGE SCALE GENOMIC DNA]</scope>
    <source>
        <strain evidence="4 5">DSM 54</strain>
    </source>
</reference>
<name>A0A0M9DN93_9BACI</name>
<dbReference type="STRING" id="33935.ADM90_10270"/>
<dbReference type="Pfam" id="PF13786">
    <property type="entry name" value="DUF4179"/>
    <property type="match status" value="1"/>
</dbReference>
<evidence type="ECO:0000313" key="5">
    <source>
        <dbReference type="Proteomes" id="UP000037977"/>
    </source>
</evidence>
<proteinExistence type="predicted"/>
<dbReference type="Gene3D" id="2.60.40.1630">
    <property type="entry name" value="bacillus anthracis domain"/>
    <property type="match status" value="1"/>
</dbReference>
<keyword evidence="1" id="KW-0472">Membrane</keyword>
<dbReference type="AlphaFoldDB" id="A0A0M9DN93"/>
<keyword evidence="1" id="KW-1133">Transmembrane helix</keyword>
<keyword evidence="1" id="KW-0812">Transmembrane</keyword>
<dbReference type="InterPro" id="IPR025436">
    <property type="entry name" value="DUF4179"/>
</dbReference>
<evidence type="ECO:0000313" key="4">
    <source>
        <dbReference type="EMBL" id="KOY83602.1"/>
    </source>
</evidence>
<feature type="domain" description="DUF4179" evidence="2">
    <location>
        <begin position="38"/>
        <end position="126"/>
    </location>
</feature>
<dbReference type="PATRIC" id="fig|33935.3.peg.1567"/>
<dbReference type="Pfam" id="PF18705">
    <property type="entry name" value="DUF5643"/>
    <property type="match status" value="1"/>
</dbReference>
<evidence type="ECO:0000259" key="2">
    <source>
        <dbReference type="Pfam" id="PF13786"/>
    </source>
</evidence>
<feature type="domain" description="DUF5643" evidence="3">
    <location>
        <begin position="212"/>
        <end position="330"/>
    </location>
</feature>
<dbReference type="EMBL" id="LGCI01000005">
    <property type="protein sequence ID" value="KOY83602.1"/>
    <property type="molecule type" value="Genomic_DNA"/>
</dbReference>
<protein>
    <recommendedName>
        <fullName evidence="6">DUF4179 domain-containing protein</fullName>
    </recommendedName>
</protein>
<dbReference type="InterPro" id="IPR040680">
    <property type="entry name" value="DUF5643"/>
</dbReference>
<dbReference type="OrthoDB" id="2293641at2"/>
<accession>A0A0M9DN93</accession>
<evidence type="ECO:0008006" key="6">
    <source>
        <dbReference type="Google" id="ProtNLM"/>
    </source>
</evidence>
<comment type="caution">
    <text evidence="4">The sequence shown here is derived from an EMBL/GenBank/DDBJ whole genome shotgun (WGS) entry which is preliminary data.</text>
</comment>
<gene>
    <name evidence="4" type="ORF">ADM90_10270</name>
</gene>
<evidence type="ECO:0000259" key="3">
    <source>
        <dbReference type="Pfam" id="PF18705"/>
    </source>
</evidence>
<dbReference type="Proteomes" id="UP000037977">
    <property type="component" value="Unassembled WGS sequence"/>
</dbReference>
<sequence length="448" mass="50574">MEKKPFQVEYEKIEVPQEEVLQAIQTGINRATATKSVKKRLKPYLLAATAALFITASFISPSLSYVMAEVPFIGKVYENMNDLVGRNLASQQLITELNETASNQGIDISIKSAYYDGAVMGVTFYITGDAQTEADGRLKGFYELFDGKEEIADSKELVYLDPTEDGYVGHIRLYYPKTELPPNTTFPLEFKRIGTKEGAWKFDVPIQQLPYKTIQLQQKSSAIDTGVSVLFDAIIQGQASTAINYTATFPREGKHDQVRLEIFDDKGRQLPLLADGIDLETSKDQHSITVKGRTIIPQPLAEVTSYLTISPKVAVYEKDRFITLEQPTPIHIDSARQKLGITVEKITLKDEKLTIDFHFNSEHKDFILFENFARNNVELVEESEEEVYKKPIKHTTKAIDKDNLRFRSTFNIGTVHDFSTDTYVLRVNFNALHANIPVELDAVKADLN</sequence>
<dbReference type="RefSeq" id="WP_053994851.1">
    <property type="nucleotide sequence ID" value="NZ_LGCI01000005.1"/>
</dbReference>
<evidence type="ECO:0000256" key="1">
    <source>
        <dbReference type="SAM" id="Phobius"/>
    </source>
</evidence>
<organism evidence="4 5">
    <name type="scientific">Lysinibacillus macroides</name>
    <dbReference type="NCBI Taxonomy" id="33935"/>
    <lineage>
        <taxon>Bacteria</taxon>
        <taxon>Bacillati</taxon>
        <taxon>Bacillota</taxon>
        <taxon>Bacilli</taxon>
        <taxon>Bacillales</taxon>
        <taxon>Bacillaceae</taxon>
        <taxon>Lysinibacillus</taxon>
    </lineage>
</organism>
<feature type="transmembrane region" description="Helical" evidence="1">
    <location>
        <begin position="44"/>
        <end position="68"/>
    </location>
</feature>